<dbReference type="Proteomes" id="UP000218041">
    <property type="component" value="Unassembled WGS sequence"/>
</dbReference>
<sequence length="238" mass="24977">MKPSGRSAARTTTKRPTRTGHPVKPHVPHTKSRGRLGSQQVVTVRGRRVAAPADAAKRRFSVVSSVGLPLLIVGVIIAMVLSGLATSQSFVIEKLQSQERDLKSSVETLNRDLEQRRSSAELAQNAADQGMLVASEPGIVDVAADGKANTRREFDPEKNAKVIDVNSENAPAGRASSDKKATAEISDALTATPGGGRNVAQRSPAAPAQQGQAGQSAPPAHAQLDNVAPYQPNVASNF</sequence>
<keyword evidence="2" id="KW-0812">Transmembrane</keyword>
<feature type="compositionally biased region" description="Low complexity" evidence="1">
    <location>
        <begin position="200"/>
        <end position="223"/>
    </location>
</feature>
<feature type="compositionally biased region" description="Basic residues" evidence="1">
    <location>
        <begin position="12"/>
        <end position="34"/>
    </location>
</feature>
<feature type="transmembrane region" description="Helical" evidence="2">
    <location>
        <begin position="66"/>
        <end position="85"/>
    </location>
</feature>
<protein>
    <recommendedName>
        <fullName evidence="5">Cell division protein FtsL</fullName>
    </recommendedName>
</protein>
<keyword evidence="2" id="KW-1133">Transmembrane helix</keyword>
<dbReference type="AlphaFoldDB" id="A0AB36RMM8"/>
<evidence type="ECO:0008006" key="5">
    <source>
        <dbReference type="Google" id="ProtNLM"/>
    </source>
</evidence>
<feature type="region of interest" description="Disordered" evidence="1">
    <location>
        <begin position="1"/>
        <end position="40"/>
    </location>
</feature>
<evidence type="ECO:0000313" key="3">
    <source>
        <dbReference type="EMBL" id="PAT10435.1"/>
    </source>
</evidence>
<gene>
    <name evidence="3" type="ORF">CKJ80_06425</name>
</gene>
<evidence type="ECO:0000313" key="4">
    <source>
        <dbReference type="Proteomes" id="UP000218041"/>
    </source>
</evidence>
<organism evidence="3 4">
    <name type="scientific">Corynebacterium hadale</name>
    <dbReference type="NCBI Taxonomy" id="2026255"/>
    <lineage>
        <taxon>Bacteria</taxon>
        <taxon>Bacillati</taxon>
        <taxon>Actinomycetota</taxon>
        <taxon>Actinomycetes</taxon>
        <taxon>Mycobacteriales</taxon>
        <taxon>Corynebacteriaceae</taxon>
        <taxon>Corynebacterium</taxon>
    </lineage>
</organism>
<feature type="region of interest" description="Disordered" evidence="1">
    <location>
        <begin position="164"/>
        <end position="238"/>
    </location>
</feature>
<dbReference type="EMBL" id="NSGP01000007">
    <property type="protein sequence ID" value="PAT10435.1"/>
    <property type="molecule type" value="Genomic_DNA"/>
</dbReference>
<evidence type="ECO:0000256" key="2">
    <source>
        <dbReference type="SAM" id="Phobius"/>
    </source>
</evidence>
<reference evidence="3 4" key="1">
    <citation type="submission" date="2017-08" db="EMBL/GenBank/DDBJ databases">
        <title>Whole genome sequences of 6 clinical strains closest to Corynebacterium imitans.</title>
        <authorList>
            <person name="Bernier A.-M."/>
            <person name="Burdz T."/>
            <person name="Bernard K."/>
        </authorList>
    </citation>
    <scope>NUCLEOTIDE SEQUENCE [LARGE SCALE GENOMIC DNA]</scope>
    <source>
        <strain evidence="3 4">NML92-0415</strain>
    </source>
</reference>
<comment type="caution">
    <text evidence="3">The sequence shown here is derived from an EMBL/GenBank/DDBJ whole genome shotgun (WGS) entry which is preliminary data.</text>
</comment>
<accession>A0AB36RMM8</accession>
<evidence type="ECO:0000256" key="1">
    <source>
        <dbReference type="SAM" id="MobiDB-lite"/>
    </source>
</evidence>
<name>A0AB36RMM8_9CORY</name>
<proteinExistence type="predicted"/>
<keyword evidence="2" id="KW-0472">Membrane</keyword>